<proteinExistence type="predicted"/>
<evidence type="ECO:0000313" key="1">
    <source>
        <dbReference type="EMBL" id="KAG1787760.1"/>
    </source>
</evidence>
<gene>
    <name evidence="1" type="ORF">HD556DRAFT_1448441</name>
</gene>
<protein>
    <submittedName>
        <fullName evidence="1">Uncharacterized protein</fullName>
    </submittedName>
</protein>
<reference evidence="1" key="1">
    <citation type="journal article" date="2020" name="New Phytol.">
        <title>Comparative genomics reveals dynamic genome evolution in host specialist ectomycorrhizal fungi.</title>
        <authorList>
            <person name="Lofgren L.A."/>
            <person name="Nguyen N.H."/>
            <person name="Vilgalys R."/>
            <person name="Ruytinx J."/>
            <person name="Liao H.L."/>
            <person name="Branco S."/>
            <person name="Kuo A."/>
            <person name="LaButti K."/>
            <person name="Lipzen A."/>
            <person name="Andreopoulos W."/>
            <person name="Pangilinan J."/>
            <person name="Riley R."/>
            <person name="Hundley H."/>
            <person name="Na H."/>
            <person name="Barry K."/>
            <person name="Grigoriev I.V."/>
            <person name="Stajich J.E."/>
            <person name="Kennedy P.G."/>
        </authorList>
    </citation>
    <scope>NUCLEOTIDE SEQUENCE</scope>
    <source>
        <strain evidence="1">S12</strain>
    </source>
</reference>
<dbReference type="PANTHER" id="PTHR31912">
    <property type="entry name" value="IP13529P"/>
    <property type="match status" value="1"/>
</dbReference>
<dbReference type="RefSeq" id="XP_041155076.1">
    <property type="nucleotide sequence ID" value="XM_041307428.1"/>
</dbReference>
<dbReference type="EMBL" id="JABBWE010000075">
    <property type="protein sequence ID" value="KAG1787760.1"/>
    <property type="molecule type" value="Genomic_DNA"/>
</dbReference>
<dbReference type="AlphaFoldDB" id="A0A9P7DCX9"/>
<dbReference type="GeneID" id="64601192"/>
<dbReference type="Proteomes" id="UP000719766">
    <property type="component" value="Unassembled WGS sequence"/>
</dbReference>
<comment type="caution">
    <text evidence="1">The sequence shown here is derived from an EMBL/GenBank/DDBJ whole genome shotgun (WGS) entry which is preliminary data.</text>
</comment>
<evidence type="ECO:0000313" key="2">
    <source>
        <dbReference type="Proteomes" id="UP000719766"/>
    </source>
</evidence>
<organism evidence="1 2">
    <name type="scientific">Suillus plorans</name>
    <dbReference type="NCBI Taxonomy" id="116603"/>
    <lineage>
        <taxon>Eukaryota</taxon>
        <taxon>Fungi</taxon>
        <taxon>Dikarya</taxon>
        <taxon>Basidiomycota</taxon>
        <taxon>Agaricomycotina</taxon>
        <taxon>Agaricomycetes</taxon>
        <taxon>Agaricomycetidae</taxon>
        <taxon>Boletales</taxon>
        <taxon>Suillineae</taxon>
        <taxon>Suillaceae</taxon>
        <taxon>Suillus</taxon>
    </lineage>
</organism>
<dbReference type="OrthoDB" id="2506088at2759"/>
<accession>A0A9P7DCX9</accession>
<dbReference type="PANTHER" id="PTHR31912:SF34">
    <property type="entry name" value="NOTOCHORD-RELATED PROTEIN"/>
    <property type="match status" value="1"/>
</dbReference>
<keyword evidence="2" id="KW-1185">Reference proteome</keyword>
<sequence length="192" mass="22074">MRGMILYNTINLLLGMEGFNVHQDTPTEILYTVLLGVVKYFWGQSVYLLEKAKLLDVFQVRLDSIKKAGLNAPCFNAEYICHYKGGLIGKHFKSLAQVMPFLIQDLLPRMVLDGWTCIGELVVYVWHTEMDDIEIYLTKLSWTIEDVLNVTARCAPSILISKPKFHFLVHLPTYIRHFGPAILFSTEQYESL</sequence>
<name>A0A9P7DCX9_9AGAM</name>